<dbReference type="Proteomes" id="UP000231553">
    <property type="component" value="Unassembled WGS sequence"/>
</dbReference>
<feature type="domain" description="HTH lysR-type" evidence="5">
    <location>
        <begin position="1"/>
        <end position="59"/>
    </location>
</feature>
<dbReference type="SUPFAM" id="SSF53850">
    <property type="entry name" value="Periplasmic binding protein-like II"/>
    <property type="match status" value="1"/>
</dbReference>
<dbReference type="AlphaFoldDB" id="A0A2M8IWP6"/>
<sequence>MRHLQTYRMIRDVARAGSIRRAAEDMNITSSALNRRIQHFEEEFGGPIFERLPRGVRLNPAGELLMQHIQAQLSDLERVRSQVADLSGERRGHVTIACSQALTPIFLPREVARYRRDHPGVTFSIRVRDRAQAEHDLSVFATDLAIVFEPVYLVDFEVIRAVEQPVSAIMSADHPLAGQEVLRLRDCLALPHVIPSSEYGVRHLLEQAVRGRSYQLDPVVEADSFELMRHYVLQEQVISFQIPIGLLPRLDPHLVVRRIDPRDIAPGLLLIGQMRGRTLPVATAKFAQQVANALDGL</sequence>
<proteinExistence type="inferred from homology"/>
<evidence type="ECO:0000256" key="3">
    <source>
        <dbReference type="ARBA" id="ARBA00023125"/>
    </source>
</evidence>
<evidence type="ECO:0000313" key="7">
    <source>
        <dbReference type="Proteomes" id="UP000231553"/>
    </source>
</evidence>
<name>A0A2M8IWP6_9RHOB</name>
<dbReference type="Pfam" id="PF03466">
    <property type="entry name" value="LysR_substrate"/>
    <property type="match status" value="1"/>
</dbReference>
<dbReference type="SUPFAM" id="SSF46785">
    <property type="entry name" value="Winged helix' DNA-binding domain"/>
    <property type="match status" value="1"/>
</dbReference>
<dbReference type="Gene3D" id="3.40.190.290">
    <property type="match status" value="1"/>
</dbReference>
<dbReference type="PANTHER" id="PTHR30419">
    <property type="entry name" value="HTH-TYPE TRANSCRIPTIONAL REGULATOR YBHD"/>
    <property type="match status" value="1"/>
</dbReference>
<dbReference type="InterPro" id="IPR005119">
    <property type="entry name" value="LysR_subst-bd"/>
</dbReference>
<dbReference type="EMBL" id="PGTB01000125">
    <property type="protein sequence ID" value="PJE34959.1"/>
    <property type="molecule type" value="Genomic_DNA"/>
</dbReference>
<evidence type="ECO:0000256" key="4">
    <source>
        <dbReference type="ARBA" id="ARBA00023163"/>
    </source>
</evidence>
<dbReference type="PANTHER" id="PTHR30419:SF2">
    <property type="entry name" value="LYSR FAMILY TRANSCRIPTIONAL REGULATOR"/>
    <property type="match status" value="1"/>
</dbReference>
<dbReference type="InterPro" id="IPR050950">
    <property type="entry name" value="HTH-type_LysR_regulators"/>
</dbReference>
<dbReference type="Gene3D" id="1.10.10.10">
    <property type="entry name" value="Winged helix-like DNA-binding domain superfamily/Winged helix DNA-binding domain"/>
    <property type="match status" value="1"/>
</dbReference>
<dbReference type="GO" id="GO:0003700">
    <property type="term" value="F:DNA-binding transcription factor activity"/>
    <property type="evidence" value="ECO:0007669"/>
    <property type="project" value="InterPro"/>
</dbReference>
<reference evidence="6 7" key="1">
    <citation type="journal article" date="2018" name="Int. J. Syst. Evol. Microbiol.">
        <title>Pseudooceanicola lipolyticus sp. nov., a marine alphaproteobacterium, reclassification of Oceanicola flagellatus as Pseudooceanicola flagellatus comb. nov. and emended description of the genus Pseudooceanicola.</title>
        <authorList>
            <person name="Huang M.-M."/>
            <person name="Guo L.-L."/>
            <person name="Wu Y.-H."/>
            <person name="Lai Q.-L."/>
            <person name="Shao Z.-Z."/>
            <person name="Wang C.-S."/>
            <person name="Wu M."/>
            <person name="Xu X.-W."/>
        </authorList>
    </citation>
    <scope>NUCLEOTIDE SEQUENCE [LARGE SCALE GENOMIC DNA]</scope>
    <source>
        <strain evidence="6 7">157</strain>
    </source>
</reference>
<dbReference type="GO" id="GO:0005829">
    <property type="term" value="C:cytosol"/>
    <property type="evidence" value="ECO:0007669"/>
    <property type="project" value="TreeGrafter"/>
</dbReference>
<dbReference type="GO" id="GO:0003677">
    <property type="term" value="F:DNA binding"/>
    <property type="evidence" value="ECO:0007669"/>
    <property type="project" value="UniProtKB-KW"/>
</dbReference>
<gene>
    <name evidence="6" type="ORF">CVM52_19595</name>
</gene>
<dbReference type="RefSeq" id="WP_100164129.1">
    <property type="nucleotide sequence ID" value="NZ_PGTB01000125.1"/>
</dbReference>
<comment type="similarity">
    <text evidence="1">Belongs to the LysR transcriptional regulatory family.</text>
</comment>
<evidence type="ECO:0000256" key="2">
    <source>
        <dbReference type="ARBA" id="ARBA00023015"/>
    </source>
</evidence>
<evidence type="ECO:0000259" key="5">
    <source>
        <dbReference type="PROSITE" id="PS50931"/>
    </source>
</evidence>
<dbReference type="InterPro" id="IPR000847">
    <property type="entry name" value="LysR_HTH_N"/>
</dbReference>
<accession>A0A2M8IWP6</accession>
<comment type="caution">
    <text evidence="6">The sequence shown here is derived from an EMBL/GenBank/DDBJ whole genome shotgun (WGS) entry which is preliminary data.</text>
</comment>
<keyword evidence="2" id="KW-0805">Transcription regulation</keyword>
<dbReference type="PROSITE" id="PS50931">
    <property type="entry name" value="HTH_LYSR"/>
    <property type="match status" value="1"/>
</dbReference>
<protein>
    <recommendedName>
        <fullName evidence="5">HTH lysR-type domain-containing protein</fullName>
    </recommendedName>
</protein>
<keyword evidence="4" id="KW-0804">Transcription</keyword>
<organism evidence="6 7">
    <name type="scientific">Pseudooceanicola lipolyticus</name>
    <dbReference type="NCBI Taxonomy" id="2029104"/>
    <lineage>
        <taxon>Bacteria</taxon>
        <taxon>Pseudomonadati</taxon>
        <taxon>Pseudomonadota</taxon>
        <taxon>Alphaproteobacteria</taxon>
        <taxon>Rhodobacterales</taxon>
        <taxon>Paracoccaceae</taxon>
        <taxon>Pseudooceanicola</taxon>
    </lineage>
</organism>
<keyword evidence="7" id="KW-1185">Reference proteome</keyword>
<evidence type="ECO:0000313" key="6">
    <source>
        <dbReference type="EMBL" id="PJE34959.1"/>
    </source>
</evidence>
<dbReference type="OrthoDB" id="5297263at2"/>
<dbReference type="Pfam" id="PF00126">
    <property type="entry name" value="HTH_1"/>
    <property type="match status" value="1"/>
</dbReference>
<keyword evidence="3" id="KW-0238">DNA-binding</keyword>
<dbReference type="InterPro" id="IPR036388">
    <property type="entry name" value="WH-like_DNA-bd_sf"/>
</dbReference>
<dbReference type="InterPro" id="IPR036390">
    <property type="entry name" value="WH_DNA-bd_sf"/>
</dbReference>
<evidence type="ECO:0000256" key="1">
    <source>
        <dbReference type="ARBA" id="ARBA00009437"/>
    </source>
</evidence>